<dbReference type="PANTHER" id="PTHR43190:SF3">
    <property type="entry name" value="N-ACETYL-D-GLUCOSAMINE KINASE"/>
    <property type="match status" value="1"/>
</dbReference>
<organism evidence="2 3">
    <name type="scientific">Tessaracoccus defluvii</name>
    <dbReference type="NCBI Taxonomy" id="1285901"/>
    <lineage>
        <taxon>Bacteria</taxon>
        <taxon>Bacillati</taxon>
        <taxon>Actinomycetota</taxon>
        <taxon>Actinomycetes</taxon>
        <taxon>Propionibacteriales</taxon>
        <taxon>Propionibacteriaceae</taxon>
        <taxon>Tessaracoccus</taxon>
    </lineage>
</organism>
<dbReference type="GO" id="GO:0016301">
    <property type="term" value="F:kinase activity"/>
    <property type="evidence" value="ECO:0007669"/>
    <property type="project" value="UniProtKB-KW"/>
</dbReference>
<dbReference type="InterPro" id="IPR002731">
    <property type="entry name" value="ATPase_BadF"/>
</dbReference>
<dbReference type="Pfam" id="PF01869">
    <property type="entry name" value="BcrAD_BadFG"/>
    <property type="match status" value="1"/>
</dbReference>
<keyword evidence="2" id="KW-0418">Kinase</keyword>
<sequence>MIVLGLDVGGTSVRCAVVRDGGEVLGFAREPGANFRSSGPEGPLHLRRAVERALAAAGAAPGEVDAVGVGAAGAAQAGRVQVEAMLQQAWAGLGLPDAVLVGDLEVAFRSAAPDPEGVLLLAGTGAVAARFEGWELVARCDGMGWLLGDVGSGAWIGREVLRAAAAAMDHRGPETALAEAVSKELGLPGDGDPRQALIAAATPLPPSAWGRFAPLALGLDGADAVATGLLDRAAEGLLTAAMAVEAPRRVVFAGGLLQAGGLRRRLDEHFEAAFAEFPVVGACVVAADSVGIGLDREAVSGALAALA</sequence>
<keyword evidence="2" id="KW-0808">Transferase</keyword>
<dbReference type="RefSeq" id="WP_187720224.1">
    <property type="nucleotide sequence ID" value="NZ_BAABBL010000007.1"/>
</dbReference>
<evidence type="ECO:0000313" key="2">
    <source>
        <dbReference type="EMBL" id="QNP55088.1"/>
    </source>
</evidence>
<reference evidence="2 3" key="1">
    <citation type="submission" date="2020-08" db="EMBL/GenBank/DDBJ databases">
        <title>Genome sequence of Tessaracoccus defluvii JCM 17540T.</title>
        <authorList>
            <person name="Hyun D.-W."/>
            <person name="Bae J.-W."/>
        </authorList>
    </citation>
    <scope>NUCLEOTIDE SEQUENCE [LARGE SCALE GENOMIC DNA]</scope>
    <source>
        <strain evidence="2 3">JCM 17540</strain>
    </source>
</reference>
<dbReference type="SUPFAM" id="SSF53067">
    <property type="entry name" value="Actin-like ATPase domain"/>
    <property type="match status" value="2"/>
</dbReference>
<dbReference type="InterPro" id="IPR043129">
    <property type="entry name" value="ATPase_NBD"/>
</dbReference>
<dbReference type="KEGG" id="tdf:H9L22_12550"/>
<evidence type="ECO:0000259" key="1">
    <source>
        <dbReference type="Pfam" id="PF01869"/>
    </source>
</evidence>
<name>A0A7H0H3H2_9ACTN</name>
<dbReference type="PANTHER" id="PTHR43190">
    <property type="entry name" value="N-ACETYL-D-GLUCOSAMINE KINASE"/>
    <property type="match status" value="1"/>
</dbReference>
<proteinExistence type="predicted"/>
<dbReference type="AlphaFoldDB" id="A0A7H0H3H2"/>
<keyword evidence="3" id="KW-1185">Reference proteome</keyword>
<accession>A0A7H0H3H2</accession>
<dbReference type="EMBL" id="CP060789">
    <property type="protein sequence ID" value="QNP55088.1"/>
    <property type="molecule type" value="Genomic_DNA"/>
</dbReference>
<dbReference type="Proteomes" id="UP000516117">
    <property type="component" value="Chromosome"/>
</dbReference>
<gene>
    <name evidence="2" type="ORF">H9L22_12550</name>
</gene>
<feature type="domain" description="ATPase BadF/BadG/BcrA/BcrD type" evidence="1">
    <location>
        <begin position="4"/>
        <end position="176"/>
    </location>
</feature>
<protein>
    <submittedName>
        <fullName evidence="2">N-acetylglucosamine kinase</fullName>
    </submittedName>
</protein>
<dbReference type="Gene3D" id="3.30.420.40">
    <property type="match status" value="2"/>
</dbReference>
<dbReference type="InterPro" id="IPR052519">
    <property type="entry name" value="Euk-type_GlcNAc_Kinase"/>
</dbReference>
<evidence type="ECO:0000313" key="3">
    <source>
        <dbReference type="Proteomes" id="UP000516117"/>
    </source>
</evidence>